<dbReference type="PANTHER" id="PTHR38681:SF1">
    <property type="entry name" value="RETROVIRUS-RELATED POL POLYPROTEIN FROM TRANSPOSON 412-LIKE PROTEIN"/>
    <property type="match status" value="1"/>
</dbReference>
<evidence type="ECO:0000313" key="2">
    <source>
        <dbReference type="EMBL" id="CAG9571810.1"/>
    </source>
</evidence>
<feature type="region of interest" description="Disordered" evidence="1">
    <location>
        <begin position="242"/>
        <end position="289"/>
    </location>
</feature>
<dbReference type="Proteomes" id="UP000789524">
    <property type="component" value="Unassembled WGS sequence"/>
</dbReference>
<sequence length="318" mass="35282">MLGLRAAIRNDGISAAQMVYGRPLRLSDLKDCSHVFLRIDRIKKALVCPYEDPYKVLEKSEKVFKIQIEDRVVSASSCNESTLLASYKVPYRVAKAGKPHTIAENLVLPAALDMVEIMVKGVSGEYVVTRVTPVLARGEEAISVAPSKHCSSFTVDKYEEATISSIPEDISVPQTDPSLQSDRIGFLVNIIGGFSKPGIWPINQLVFGDDDFAPIDIFSTGYHYLTDENTHKRQDLHFVDSETSQNNEVVDREQNKTPTLDTDPISVSDADDSLHVPSSQAMLTPDVVRPYPKKAITDSVLKRKGREKGRSRIYTDTP</sequence>
<protein>
    <submittedName>
        <fullName evidence="2">(African queen) hypothetical protein</fullName>
    </submittedName>
</protein>
<evidence type="ECO:0000256" key="1">
    <source>
        <dbReference type="SAM" id="MobiDB-lite"/>
    </source>
</evidence>
<dbReference type="OrthoDB" id="6375347at2759"/>
<dbReference type="PANTHER" id="PTHR38681">
    <property type="entry name" value="RETROVIRUS-RELATED POL POLYPROTEIN FROM TRANSPOSON 412-LIKE PROTEIN-RELATED"/>
    <property type="match status" value="1"/>
</dbReference>
<organism evidence="2 3">
    <name type="scientific">Danaus chrysippus</name>
    <name type="common">African queen</name>
    <dbReference type="NCBI Taxonomy" id="151541"/>
    <lineage>
        <taxon>Eukaryota</taxon>
        <taxon>Metazoa</taxon>
        <taxon>Ecdysozoa</taxon>
        <taxon>Arthropoda</taxon>
        <taxon>Hexapoda</taxon>
        <taxon>Insecta</taxon>
        <taxon>Pterygota</taxon>
        <taxon>Neoptera</taxon>
        <taxon>Endopterygota</taxon>
        <taxon>Lepidoptera</taxon>
        <taxon>Glossata</taxon>
        <taxon>Ditrysia</taxon>
        <taxon>Papilionoidea</taxon>
        <taxon>Nymphalidae</taxon>
        <taxon>Danainae</taxon>
        <taxon>Danaini</taxon>
        <taxon>Danaina</taxon>
        <taxon>Danaus</taxon>
        <taxon>Anosia</taxon>
    </lineage>
</organism>
<dbReference type="EMBL" id="CAKASE010000067">
    <property type="protein sequence ID" value="CAG9571810.1"/>
    <property type="molecule type" value="Genomic_DNA"/>
</dbReference>
<comment type="caution">
    <text evidence="2">The sequence shown here is derived from an EMBL/GenBank/DDBJ whole genome shotgun (WGS) entry which is preliminary data.</text>
</comment>
<evidence type="ECO:0000313" key="3">
    <source>
        <dbReference type="Proteomes" id="UP000789524"/>
    </source>
</evidence>
<name>A0A8J2W7N8_9NEOP</name>
<dbReference type="AlphaFoldDB" id="A0A8J2W7N8"/>
<accession>A0A8J2W7N8</accession>
<proteinExistence type="predicted"/>
<gene>
    <name evidence="2" type="ORF">DCHRY22_LOCUS9899</name>
</gene>
<reference evidence="2" key="1">
    <citation type="submission" date="2021-09" db="EMBL/GenBank/DDBJ databases">
        <authorList>
            <person name="Martin H S."/>
        </authorList>
    </citation>
    <scope>NUCLEOTIDE SEQUENCE</scope>
</reference>
<keyword evidence="3" id="KW-1185">Reference proteome</keyword>